<dbReference type="SUPFAM" id="SSF57938">
    <property type="entry name" value="DnaJ/Hsp40 cysteine-rich domain"/>
    <property type="match status" value="1"/>
</dbReference>
<name>A0A7D5BZL5_9CAUD</name>
<keyword evidence="2" id="KW-1185">Reference proteome</keyword>
<dbReference type="SUPFAM" id="SSF46565">
    <property type="entry name" value="Chaperone J-domain"/>
    <property type="match status" value="1"/>
</dbReference>
<organism evidence="1 2">
    <name type="scientific">Stenotrophomonas phage vB_SmaS-AXL_3</name>
    <dbReference type="NCBI Taxonomy" id="2740427"/>
    <lineage>
        <taxon>Viruses</taxon>
        <taxon>Duplodnaviria</taxon>
        <taxon>Heunggongvirae</taxon>
        <taxon>Uroviricota</taxon>
        <taxon>Caudoviricetes</taxon>
        <taxon>Axeltriavirus</taxon>
        <taxon>Axeltriavirus AXL3</taxon>
    </lineage>
</organism>
<protein>
    <submittedName>
        <fullName evidence="1">DnaJ domain-containing protein</fullName>
    </submittedName>
</protein>
<dbReference type="InterPro" id="IPR036869">
    <property type="entry name" value="J_dom_sf"/>
</dbReference>
<proteinExistence type="predicted"/>
<evidence type="ECO:0000313" key="1">
    <source>
        <dbReference type="EMBL" id="QKW95605.1"/>
    </source>
</evidence>
<dbReference type="Proteomes" id="UP000509379">
    <property type="component" value="Segment"/>
</dbReference>
<reference evidence="1" key="1">
    <citation type="submission" date="2020-05" db="EMBL/GenBank/DDBJ databases">
        <title>Isolation and characterization of the novel bacteriophage AXL3 against Stenotrophomonas maltophilia.</title>
        <authorList>
            <person name="McCutcheon J.G."/>
            <person name="Lin A."/>
            <person name="Dennis J."/>
        </authorList>
    </citation>
    <scope>NUCLEOTIDE SEQUENCE [LARGE SCALE GENOMIC DNA]</scope>
</reference>
<dbReference type="Gene3D" id="1.10.287.110">
    <property type="entry name" value="DnaJ domain"/>
    <property type="match status" value="1"/>
</dbReference>
<evidence type="ECO:0000313" key="2">
    <source>
        <dbReference type="Proteomes" id="UP000509379"/>
    </source>
</evidence>
<gene>
    <name evidence="1" type="ORF">AXL3_60</name>
</gene>
<accession>A0A7D5BZL5</accession>
<sequence>MIARRPGHLSQADRDAFKALGLEDDPDSYDVQTIDGRWRELRTQLHPDKPTGDAVKFDEARKAYNAARFYALEPKPCRDCDGKGKVARTNRNPLLAPMLVNCSTCRGSGQR</sequence>
<dbReference type="InterPro" id="IPR036410">
    <property type="entry name" value="HSP_DnaJ_Cys-rich_dom_sf"/>
</dbReference>
<dbReference type="EMBL" id="MT536174">
    <property type="protein sequence ID" value="QKW95605.1"/>
    <property type="molecule type" value="Genomic_DNA"/>
</dbReference>
<dbReference type="Gene3D" id="2.10.230.10">
    <property type="entry name" value="Heat shock protein DnaJ, cysteine-rich domain"/>
    <property type="match status" value="1"/>
</dbReference>